<feature type="domain" description="Outer membrane protein OmpA-like transmembrane" evidence="4">
    <location>
        <begin position="69"/>
        <end position="170"/>
    </location>
</feature>
<dbReference type="GO" id="GO:0046930">
    <property type="term" value="C:pore complex"/>
    <property type="evidence" value="ECO:0007669"/>
    <property type="project" value="UniProtKB-KW"/>
</dbReference>
<reference evidence="5" key="1">
    <citation type="submission" date="2019-02" db="EMBL/GenBank/DDBJ databases">
        <authorList>
            <person name="Manzano-Marin A."/>
            <person name="Manzano-Marin A."/>
        </authorList>
    </citation>
    <scope>NUCLEOTIDE SEQUENCE</scope>
    <source>
        <strain evidence="5">BuCipseudotsugae</strain>
    </source>
</reference>
<accession>A0A451DFE3</accession>
<name>A0A451DFE3_9GAMM</name>
<dbReference type="Gene3D" id="2.40.160.20">
    <property type="match status" value="1"/>
</dbReference>
<dbReference type="SUPFAM" id="SSF56925">
    <property type="entry name" value="OMPA-like"/>
    <property type="match status" value="1"/>
</dbReference>
<evidence type="ECO:0000313" key="5">
    <source>
        <dbReference type="EMBL" id="VFP85347.1"/>
    </source>
</evidence>
<gene>
    <name evidence="5" type="primary">ompA</name>
    <name evidence="5" type="ORF">BUCIPSPA2889_222</name>
</gene>
<dbReference type="Pfam" id="PF01389">
    <property type="entry name" value="OmpA_membrane"/>
    <property type="match status" value="1"/>
</dbReference>
<evidence type="ECO:0000256" key="1">
    <source>
        <dbReference type="ARBA" id="ARBA00005710"/>
    </source>
</evidence>
<dbReference type="InterPro" id="IPR000498">
    <property type="entry name" value="OmpA-like_TM_dom"/>
</dbReference>
<keyword evidence="3" id="KW-0732">Signal</keyword>
<feature type="chain" id="PRO_5019554078" evidence="3">
    <location>
        <begin position="22"/>
        <end position="366"/>
    </location>
</feature>
<keyword evidence="2" id="KW-0626">Porin</keyword>
<feature type="signal peptide" evidence="3">
    <location>
        <begin position="1"/>
        <end position="21"/>
    </location>
</feature>
<protein>
    <submittedName>
        <fullName evidence="5">Outer membrane protein A</fullName>
    </submittedName>
</protein>
<proteinExistence type="inferred from homology"/>
<dbReference type="AlphaFoldDB" id="A0A451DFE3"/>
<dbReference type="InterPro" id="IPR011250">
    <property type="entry name" value="OMP/PagP_B-barrel"/>
</dbReference>
<evidence type="ECO:0000256" key="3">
    <source>
        <dbReference type="SAM" id="SignalP"/>
    </source>
</evidence>
<dbReference type="GO" id="GO:0015288">
    <property type="term" value="F:porin activity"/>
    <property type="evidence" value="ECO:0007669"/>
    <property type="project" value="UniProtKB-KW"/>
</dbReference>
<keyword evidence="2" id="KW-0813">Transport</keyword>
<keyword evidence="2" id="KW-0406">Ion transport</keyword>
<evidence type="ECO:0000259" key="4">
    <source>
        <dbReference type="Pfam" id="PF01389"/>
    </source>
</evidence>
<keyword evidence="2" id="KW-0812">Transmembrane</keyword>
<sequence precursor="true">MNKITIICILFVSSFFPTAHAKSISHVRKWNFGIYSNTLHPMKIFKKYKSLYCGNYRDMIRGIFALHPGMFSKYQFNSRFNIEVTSNIFEHIIKDIKNNASSLYFSTTEYAARANYPVKKNINFYTKLGTTLTTAINDNRFDNILILQKKKQIQPILSVGLEYLFSQYLNFNMNIDLNKSFKKIDLNNLFSILNNIRIGMHCNVYPKINPKYNIFKKIKGRLFLQHKKNIKNIKNIIYEHKNIPCVFNSSKLTPTAYRILNNLKNRILHIGKKNVFMTISGDKDSIEIKNKSIKIPLKRSLEVSNFFVKNGLFKKNTFIQGINSNLIRKNHDFCNFLSKKNFVIKKFFKVCSLDIVCKYNYFFNKK</sequence>
<comment type="similarity">
    <text evidence="1">Belongs to the outer membrane OOP (TC 1.B.6) superfamily. OmpA family.</text>
</comment>
<organism evidence="5">
    <name type="scientific">Buchnera aphidicola</name>
    <name type="common">Cinara pseudotsugae</name>
    <dbReference type="NCBI Taxonomy" id="2518978"/>
    <lineage>
        <taxon>Bacteria</taxon>
        <taxon>Pseudomonadati</taxon>
        <taxon>Pseudomonadota</taxon>
        <taxon>Gammaproteobacteria</taxon>
        <taxon>Enterobacterales</taxon>
        <taxon>Erwiniaceae</taxon>
        <taxon>Buchnera</taxon>
    </lineage>
</organism>
<dbReference type="EMBL" id="LR217727">
    <property type="protein sequence ID" value="VFP85347.1"/>
    <property type="molecule type" value="Genomic_DNA"/>
</dbReference>
<dbReference type="GO" id="GO:0009279">
    <property type="term" value="C:cell outer membrane"/>
    <property type="evidence" value="ECO:0007669"/>
    <property type="project" value="InterPro"/>
</dbReference>
<evidence type="ECO:0000256" key="2">
    <source>
        <dbReference type="ARBA" id="ARBA00023114"/>
    </source>
</evidence>